<dbReference type="VEuPathDB" id="FungiDB:BCV72DRAFT_305853"/>
<dbReference type="InterPro" id="IPR027417">
    <property type="entry name" value="P-loop_NTPase"/>
</dbReference>
<evidence type="ECO:0000259" key="2">
    <source>
        <dbReference type="Pfam" id="PF01930"/>
    </source>
</evidence>
<proteinExistence type="predicted"/>
<feature type="domain" description="DUF83" evidence="2">
    <location>
        <begin position="95"/>
        <end position="247"/>
    </location>
</feature>
<dbReference type="Pfam" id="PF01930">
    <property type="entry name" value="Cas_Cas4"/>
    <property type="match status" value="1"/>
</dbReference>
<dbReference type="AlphaFoldDB" id="A0A1X0SFB8"/>
<dbReference type="Proteomes" id="UP000242381">
    <property type="component" value="Unassembled WGS sequence"/>
</dbReference>
<sequence>MTKESDDIVPVFNVSTLSSNYYFNCEKNYYLLPDRKKVNPSKEEPRNQSTKGNSQGNSQGNSSKNLAQKGGDKFENKIYKSLEDKKLLAKTHTDFRVALKEANSGKYLHNQTFTVDNTFYTKVIENGEVYRIANFKPDFVYFINQKTIRIIEVKSSEKEEETHKIQVVSYWLLIDHLIKGMDIVLDEQVGIWLPSDEENPKLFSVKLIIDKVKELYKTTLRNVIKSGEYKWDLQKKCRTCGFYERCKDDAKGTVKELPYNSKERYDYYKKYKLKHIKDIKNIEDIEDIEDLTVPMQRMKINEQYTSQQHRRIQGYADCRKYVDCRKMEEPIFFGFPTTLVSKKADHDIYVSFLKDGYTRYPYAFAFHISPDINLSKELTYCLNKSYCQKDEDQPKEAFCEITKRFIKALYSILSYMNDNNKSCLFYVYDNNEMYNIKNFLSELVFSQGKHLTSLKSTEKEDVVKKATKCLVALFQDGTLLDVPTLEELPCLDKIEKNAMTERFVVIEKLLEQNVALPAQVYYEVSDAVKWMVDCKAVVYNFEKEWEDFSKNNTGDDQFAKETKKKQLELLEQLQKVMKKYRNLANTTTIATTELFPLSCPVFKWPDTFKYNYLGCNNQMLAKILYFTEYIRLFKQREFQQALIADLDIMCGYKTSSKLSSLTLALNESGKFDVVITENEKDIDEKLESHKYDKANGYKHILVPNTYEDIVNMLKYMHNLEACEEKTEVKSVRITNRTVDLGVNLKSKTPGQRFRLYKIYEDKNENNPFKNMFKALDKATKDSIDNLLKDPNGWSTKDTFNDVDFNSSETKESLNKFSLLRSQQKAVKIIMERRLQLICGSDKVRRQFLAQFIHWYITKFVKDNRSKRLVIGVAANSNDSAFSLLEEVEKIQKESETIKSFSIIYVGKLPRELDANSNIKCTLQIDKDVTVVGARFPHWEYVKKWKDFSNCRMMIIDDGSNMYVHNALLPLGCLSSTRCKLIVAGDINYNQNLFSYGYYRTSTSGSAPLLYRSIQECLTRKECKYCNRKEGKCCNRKEGNVAIEIDGKKVNNLKNLGPNTLKLRNEV</sequence>
<evidence type="ECO:0000256" key="1">
    <source>
        <dbReference type="SAM" id="MobiDB-lite"/>
    </source>
</evidence>
<evidence type="ECO:0000313" key="4">
    <source>
        <dbReference type="Proteomes" id="UP000242381"/>
    </source>
</evidence>
<feature type="compositionally biased region" description="Low complexity" evidence="1">
    <location>
        <begin position="47"/>
        <end position="65"/>
    </location>
</feature>
<dbReference type="InterPro" id="IPR022765">
    <property type="entry name" value="Dna2/Cas4_DUF83"/>
</dbReference>
<name>A0A1X0SFB8_RHIZD</name>
<feature type="region of interest" description="Disordered" evidence="1">
    <location>
        <begin position="37"/>
        <end position="69"/>
    </location>
</feature>
<reference evidence="3 4" key="1">
    <citation type="journal article" date="2016" name="Proc. Natl. Acad. Sci. U.S.A.">
        <title>Lipid metabolic changes in an early divergent fungus govern the establishment of a mutualistic symbiosis with endobacteria.</title>
        <authorList>
            <person name="Lastovetsky O.A."/>
            <person name="Gaspar M.L."/>
            <person name="Mondo S.J."/>
            <person name="LaButti K.M."/>
            <person name="Sandor L."/>
            <person name="Grigoriev I.V."/>
            <person name="Henry S.A."/>
            <person name="Pawlowska T.E."/>
        </authorList>
    </citation>
    <scope>NUCLEOTIDE SEQUENCE [LARGE SCALE GENOMIC DNA]</scope>
    <source>
        <strain evidence="3 4">ATCC 11559</strain>
    </source>
</reference>
<protein>
    <recommendedName>
        <fullName evidence="2">DUF83 domain-containing protein</fullName>
    </recommendedName>
</protein>
<dbReference type="Gene3D" id="3.40.50.300">
    <property type="entry name" value="P-loop containing nucleotide triphosphate hydrolases"/>
    <property type="match status" value="1"/>
</dbReference>
<organism evidence="3 4">
    <name type="scientific">Rhizopus microsporus</name>
    <dbReference type="NCBI Taxonomy" id="58291"/>
    <lineage>
        <taxon>Eukaryota</taxon>
        <taxon>Fungi</taxon>
        <taxon>Fungi incertae sedis</taxon>
        <taxon>Mucoromycota</taxon>
        <taxon>Mucoromycotina</taxon>
        <taxon>Mucoromycetes</taxon>
        <taxon>Mucorales</taxon>
        <taxon>Mucorineae</taxon>
        <taxon>Rhizopodaceae</taxon>
        <taxon>Rhizopus</taxon>
    </lineage>
</organism>
<dbReference type="OMA" id="LERISCT"/>
<evidence type="ECO:0000313" key="3">
    <source>
        <dbReference type="EMBL" id="ORE23035.1"/>
    </source>
</evidence>
<feature type="compositionally biased region" description="Basic and acidic residues" evidence="1">
    <location>
        <begin position="37"/>
        <end position="46"/>
    </location>
</feature>
<gene>
    <name evidence="3" type="ORF">BCV71DRAFT_224185</name>
</gene>
<dbReference type="EMBL" id="KV921261">
    <property type="protein sequence ID" value="ORE23035.1"/>
    <property type="molecule type" value="Genomic_DNA"/>
</dbReference>
<accession>A0A1X0SFB8</accession>